<organism evidence="1 2">
    <name type="scientific">Candidatus Endoriftia persephonae</name>
    <dbReference type="NCBI Taxonomy" id="393765"/>
    <lineage>
        <taxon>Bacteria</taxon>
        <taxon>Pseudomonadati</taxon>
        <taxon>Pseudomonadota</taxon>
        <taxon>Gammaproteobacteria</taxon>
        <taxon>Chromatiales</taxon>
        <taxon>Sedimenticolaceae</taxon>
        <taxon>Candidatus Endoriftia</taxon>
    </lineage>
</organism>
<keyword evidence="2" id="KW-1185">Reference proteome</keyword>
<reference evidence="1" key="1">
    <citation type="journal article" date="2022" name="Mol. Ecol. Resour.">
        <title>The complete and closed genome of the facultative generalist Candidatus Endoriftia persephone from deep-sea hydrothermal vents.</title>
        <authorList>
            <person name="de Oliveira A.L."/>
            <person name="Srivastava A."/>
            <person name="Espada-Hinojosa S."/>
            <person name="Bright M."/>
        </authorList>
    </citation>
    <scope>NUCLEOTIDE SEQUENCE</scope>
    <source>
        <strain evidence="1">Tica-EPR-9o50.N</strain>
    </source>
</reference>
<evidence type="ECO:0000313" key="2">
    <source>
        <dbReference type="Proteomes" id="UP001056649"/>
    </source>
</evidence>
<dbReference type="Proteomes" id="UP001056649">
    <property type="component" value="Chromosome"/>
</dbReference>
<dbReference type="EMBL" id="CP090569">
    <property type="protein sequence ID" value="USF88428.1"/>
    <property type="molecule type" value="Genomic_DNA"/>
</dbReference>
<sequence length="357" mass="40560">MVHLLAAISGHGFGHAAQTSVLVNALRQRLPRLRLTLATDLPEPFLRRRFAGHFELLRIACDPGMPMHSALQVDVDAAHYAYREYHRDWQSHLQSWRALLRRQRPDLVFADAPYTVLSAARLEGLPCAAGCSLNWADIYGHFCGRKPGGQVIRGQIEESYQQADIFFRFTPSMPMPWLENGVDVGPLVVPHASVRRQLFKACDLSDQTRLVLVSLGGFDTRIDFQHWPEREGIRWIVPQSWQVRRRDVLVWEALEQRFGSVLGSCDAVILKPGYGMISEAVINRLPVLCMSRGDWPEQPYLLQWLRRHGRVLDIEPQALLRGAIGDTLERLWQLPKAAPVAATGIDELLPWFESRLG</sequence>
<protein>
    <recommendedName>
        <fullName evidence="3">Glycosyltransferase</fullName>
    </recommendedName>
</protein>
<proteinExistence type="predicted"/>
<dbReference type="KEGG" id="eps:L0Y14_04105"/>
<dbReference type="RefSeq" id="WP_005959994.1">
    <property type="nucleotide sequence ID" value="NZ_CP090569.1"/>
</dbReference>
<dbReference type="Gene3D" id="3.40.50.2000">
    <property type="entry name" value="Glycogen Phosphorylase B"/>
    <property type="match status" value="1"/>
</dbReference>
<dbReference type="PANTHER" id="PTHR38134:SF2">
    <property type="entry name" value="GALACTOKINASE"/>
    <property type="match status" value="1"/>
</dbReference>
<gene>
    <name evidence="1" type="ORF">L0Y14_04105</name>
</gene>
<dbReference type="SUPFAM" id="SSF53756">
    <property type="entry name" value="UDP-Glycosyltransferase/glycogen phosphorylase"/>
    <property type="match status" value="1"/>
</dbReference>
<name>A0A9J7A0I8_9GAMM</name>
<evidence type="ECO:0008006" key="3">
    <source>
        <dbReference type="Google" id="ProtNLM"/>
    </source>
</evidence>
<dbReference type="PANTHER" id="PTHR38134">
    <property type="entry name" value="SLR1395 PROTEIN"/>
    <property type="match status" value="1"/>
</dbReference>
<dbReference type="AlphaFoldDB" id="A0A9J7A0I8"/>
<dbReference type="InterPro" id="IPR053205">
    <property type="entry name" value="GHMP_kinase_L-arabinokinase"/>
</dbReference>
<accession>A0A9J7A0I8</accession>
<evidence type="ECO:0000313" key="1">
    <source>
        <dbReference type="EMBL" id="USF88428.1"/>
    </source>
</evidence>